<dbReference type="OrthoDB" id="9810895at2"/>
<gene>
    <name evidence="2" type="ORF">D1012_06555</name>
</gene>
<keyword evidence="3" id="KW-1185">Reference proteome</keyword>
<keyword evidence="1" id="KW-0732">Signal</keyword>
<organism evidence="2 3">
    <name type="scientific">Pseudotabrizicola alkalilacus</name>
    <dbReference type="NCBI Taxonomy" id="2305252"/>
    <lineage>
        <taxon>Bacteria</taxon>
        <taxon>Pseudomonadati</taxon>
        <taxon>Pseudomonadota</taxon>
        <taxon>Alphaproteobacteria</taxon>
        <taxon>Rhodobacterales</taxon>
        <taxon>Paracoccaceae</taxon>
        <taxon>Pseudotabrizicola</taxon>
    </lineage>
</organism>
<dbReference type="Proteomes" id="UP000284547">
    <property type="component" value="Unassembled WGS sequence"/>
</dbReference>
<comment type="caution">
    <text evidence="2">The sequence shown here is derived from an EMBL/GenBank/DDBJ whole genome shotgun (WGS) entry which is preliminary data.</text>
</comment>
<evidence type="ECO:0000313" key="3">
    <source>
        <dbReference type="Proteomes" id="UP000284547"/>
    </source>
</evidence>
<evidence type="ECO:0000313" key="2">
    <source>
        <dbReference type="EMBL" id="RGP38463.1"/>
    </source>
</evidence>
<name>A0A411Z5X7_9RHOB</name>
<evidence type="ECO:0000256" key="1">
    <source>
        <dbReference type="SAM" id="SignalP"/>
    </source>
</evidence>
<feature type="chain" id="PRO_5019125008" evidence="1">
    <location>
        <begin position="19"/>
        <end position="96"/>
    </location>
</feature>
<feature type="signal peptide" evidence="1">
    <location>
        <begin position="1"/>
        <end position="18"/>
    </location>
</feature>
<proteinExistence type="predicted"/>
<dbReference type="EMBL" id="QWEY01000002">
    <property type="protein sequence ID" value="RGP38463.1"/>
    <property type="molecule type" value="Genomic_DNA"/>
</dbReference>
<protein>
    <submittedName>
        <fullName evidence="2">Uncharacterized protein</fullName>
    </submittedName>
</protein>
<sequence length="96" mass="10587">MWIRLALSLLLVPLPLAAQSPIAEVICAPRAEMTQRLSLQYGARLAGQGIRNLEMMMEVWTTPRGDWTLVQSYTDGRACIVAMGDAWETVVEADPA</sequence>
<dbReference type="RefSeq" id="WP_118150507.1">
    <property type="nucleotide sequence ID" value="NZ_QWEY01000002.1"/>
</dbReference>
<dbReference type="AlphaFoldDB" id="A0A411Z5X7"/>
<reference evidence="2 3" key="1">
    <citation type="submission" date="2018-08" db="EMBL/GenBank/DDBJ databases">
        <title>Flavobacterium tibetense sp. nov., isolated from a wetland YonghuCo on Tibetan Plateau.</title>
        <authorList>
            <person name="Phurbu D."/>
            <person name="Lu H."/>
            <person name="Xing P."/>
        </authorList>
    </citation>
    <scope>NUCLEOTIDE SEQUENCE [LARGE SCALE GENOMIC DNA]</scope>
    <source>
        <strain evidence="2 3">DJC</strain>
    </source>
</reference>
<accession>A0A411Z5X7</accession>